<organism evidence="2">
    <name type="scientific">marine metagenome</name>
    <dbReference type="NCBI Taxonomy" id="408172"/>
    <lineage>
        <taxon>unclassified sequences</taxon>
        <taxon>metagenomes</taxon>
        <taxon>ecological metagenomes</taxon>
    </lineage>
</organism>
<gene>
    <name evidence="2" type="ORF">METZ01_LOCUS146968</name>
</gene>
<dbReference type="EMBL" id="UINC01023112">
    <property type="protein sequence ID" value="SVA94114.1"/>
    <property type="molecule type" value="Genomic_DNA"/>
</dbReference>
<dbReference type="Gene3D" id="3.40.50.150">
    <property type="entry name" value="Vaccinia Virus protein VP39"/>
    <property type="match status" value="1"/>
</dbReference>
<sequence>MLSIVDSVTYLFHSSLVINELRILTGWLSTSLGQRCLAEEQRLVGHVLETVFGDQLLQVGVWGFPEIFIRYARTQRSMLLGFRPQAGITIVSSANSLAVTSDSVDAVVLPHTLEWTRSPYALLREVARVLRADGYLIILCFSPTGFWGLRHLFTSRRGYPPGRRRLISENHLRDWLELLGLEVCERVRYCHTLPLERMAQLAVFTNQALTIRWLPFFSGGYCLVAQKRVYPVTTIRPVWKNRSLKAVGGLVQPNLRMVMPC</sequence>
<dbReference type="InterPro" id="IPR013216">
    <property type="entry name" value="Methyltransf_11"/>
</dbReference>
<dbReference type="AlphaFoldDB" id="A0A381ZYD5"/>
<proteinExistence type="predicted"/>
<dbReference type="GO" id="GO:0008757">
    <property type="term" value="F:S-adenosylmethionine-dependent methyltransferase activity"/>
    <property type="evidence" value="ECO:0007669"/>
    <property type="project" value="InterPro"/>
</dbReference>
<dbReference type="Pfam" id="PF08241">
    <property type="entry name" value="Methyltransf_11"/>
    <property type="match status" value="1"/>
</dbReference>
<reference evidence="2" key="1">
    <citation type="submission" date="2018-05" db="EMBL/GenBank/DDBJ databases">
        <authorList>
            <person name="Lanie J.A."/>
            <person name="Ng W.-L."/>
            <person name="Kazmierczak K.M."/>
            <person name="Andrzejewski T.M."/>
            <person name="Davidsen T.M."/>
            <person name="Wayne K.J."/>
            <person name="Tettelin H."/>
            <person name="Glass J.I."/>
            <person name="Rusch D."/>
            <person name="Podicherti R."/>
            <person name="Tsui H.-C.T."/>
            <person name="Winkler M.E."/>
        </authorList>
    </citation>
    <scope>NUCLEOTIDE SEQUENCE</scope>
</reference>
<evidence type="ECO:0000313" key="2">
    <source>
        <dbReference type="EMBL" id="SVA94114.1"/>
    </source>
</evidence>
<accession>A0A381ZYD5</accession>
<feature type="domain" description="Methyltransferase type 11" evidence="1">
    <location>
        <begin position="89"/>
        <end position="138"/>
    </location>
</feature>
<evidence type="ECO:0000259" key="1">
    <source>
        <dbReference type="Pfam" id="PF08241"/>
    </source>
</evidence>
<protein>
    <recommendedName>
        <fullName evidence="1">Methyltransferase type 11 domain-containing protein</fullName>
    </recommendedName>
</protein>
<dbReference type="InterPro" id="IPR029063">
    <property type="entry name" value="SAM-dependent_MTases_sf"/>
</dbReference>
<dbReference type="SUPFAM" id="SSF53335">
    <property type="entry name" value="S-adenosyl-L-methionine-dependent methyltransferases"/>
    <property type="match status" value="1"/>
</dbReference>
<name>A0A381ZYD5_9ZZZZ</name>